<dbReference type="AlphaFoldDB" id="A0A9D3Z5J6"/>
<evidence type="ECO:0000256" key="3">
    <source>
        <dbReference type="ARBA" id="ARBA00022741"/>
    </source>
</evidence>
<comment type="caution">
    <text evidence="10">The sequence shown here is derived from an EMBL/GenBank/DDBJ whole genome shotgun (WGS) entry which is preliminary data.</text>
</comment>
<dbReference type="Gene3D" id="3.40.50.300">
    <property type="entry name" value="P-loop containing nucleotide triphosphate hydrolases"/>
    <property type="match status" value="1"/>
</dbReference>
<dbReference type="Pfam" id="PF16575">
    <property type="entry name" value="CLP1_P"/>
    <property type="match status" value="1"/>
</dbReference>
<evidence type="ECO:0000256" key="6">
    <source>
        <dbReference type="HAMAP-Rule" id="MF_03035"/>
    </source>
</evidence>
<gene>
    <name evidence="10" type="ORF">DPMN_070509</name>
</gene>
<dbReference type="InterPro" id="IPR032319">
    <property type="entry name" value="CLP1_P"/>
</dbReference>
<comment type="function">
    <text evidence="6">Required for endonucleolytic cleavage during polyadenylation-dependent pre-mRNA 3'-end formation.</text>
</comment>
<dbReference type="InterPro" id="IPR027417">
    <property type="entry name" value="P-loop_NTPase"/>
</dbReference>
<evidence type="ECO:0000259" key="8">
    <source>
        <dbReference type="Pfam" id="PF16573"/>
    </source>
</evidence>
<dbReference type="GO" id="GO:0005524">
    <property type="term" value="F:ATP binding"/>
    <property type="evidence" value="ECO:0007669"/>
    <property type="project" value="UniProtKB-UniRule"/>
</dbReference>
<name>A0A9D3Z5J6_DREPO</name>
<protein>
    <recommendedName>
        <fullName evidence="6">Protein CLP1 homolog</fullName>
    </recommendedName>
</protein>
<dbReference type="Proteomes" id="UP000828390">
    <property type="component" value="Unassembled WGS sequence"/>
</dbReference>
<dbReference type="GO" id="GO:0051731">
    <property type="term" value="F:polynucleotide 5'-hydroxyl-kinase activity"/>
    <property type="evidence" value="ECO:0007669"/>
    <property type="project" value="InterPro"/>
</dbReference>
<dbReference type="InterPro" id="IPR038238">
    <property type="entry name" value="Clp1_C_sf"/>
</dbReference>
<evidence type="ECO:0000256" key="2">
    <source>
        <dbReference type="ARBA" id="ARBA00022664"/>
    </source>
</evidence>
<evidence type="ECO:0000313" key="11">
    <source>
        <dbReference type="Proteomes" id="UP000828390"/>
    </source>
</evidence>
<dbReference type="PANTHER" id="PTHR12755:SF6">
    <property type="entry name" value="POLYRIBONUCLEOTIDE 5'-HYDROXYL-KINASE CLP1"/>
    <property type="match status" value="1"/>
</dbReference>
<dbReference type="FunFam" id="2.40.30.330:FF:000001">
    <property type="entry name" value="Protein CLP1 homolog"/>
    <property type="match status" value="1"/>
</dbReference>
<comment type="subcellular location">
    <subcellularLocation>
        <location evidence="1 6">Nucleus</location>
    </subcellularLocation>
</comment>
<dbReference type="Pfam" id="PF16573">
    <property type="entry name" value="CLP1_N"/>
    <property type="match status" value="1"/>
</dbReference>
<keyword evidence="5 6" id="KW-0539">Nucleus</keyword>
<dbReference type="GO" id="GO:0031124">
    <property type="term" value="P:mRNA 3'-end processing"/>
    <property type="evidence" value="ECO:0007669"/>
    <property type="project" value="UniProtKB-UniRule"/>
</dbReference>
<reference evidence="10" key="2">
    <citation type="submission" date="2020-11" db="EMBL/GenBank/DDBJ databases">
        <authorList>
            <person name="McCartney M.A."/>
            <person name="Auch B."/>
            <person name="Kono T."/>
            <person name="Mallez S."/>
            <person name="Becker A."/>
            <person name="Gohl D.M."/>
            <person name="Silverstein K.A.T."/>
            <person name="Koren S."/>
            <person name="Bechman K.B."/>
            <person name="Herman A."/>
            <person name="Abrahante J.E."/>
            <person name="Garbe J."/>
        </authorList>
    </citation>
    <scope>NUCLEOTIDE SEQUENCE</scope>
    <source>
        <strain evidence="10">Duluth1</strain>
        <tissue evidence="10">Whole animal</tissue>
    </source>
</reference>
<comment type="caution">
    <text evidence="6">Lacks conserved residue(s) required for the propagation of feature annotation.</text>
</comment>
<feature type="binding site" evidence="6">
    <location>
        <position position="18"/>
    </location>
    <ligand>
        <name>ATP</name>
        <dbReference type="ChEBI" id="CHEBI:30616"/>
    </ligand>
</feature>
<evidence type="ECO:0000313" key="10">
    <source>
        <dbReference type="EMBL" id="KAH3711010.1"/>
    </source>
</evidence>
<evidence type="ECO:0000256" key="5">
    <source>
        <dbReference type="ARBA" id="ARBA00023242"/>
    </source>
</evidence>
<reference evidence="10" key="1">
    <citation type="journal article" date="2019" name="bioRxiv">
        <title>The Genome of the Zebra Mussel, Dreissena polymorpha: A Resource for Invasive Species Research.</title>
        <authorList>
            <person name="McCartney M.A."/>
            <person name="Auch B."/>
            <person name="Kono T."/>
            <person name="Mallez S."/>
            <person name="Zhang Y."/>
            <person name="Obille A."/>
            <person name="Becker A."/>
            <person name="Abrahante J.E."/>
            <person name="Garbe J."/>
            <person name="Badalamenti J.P."/>
            <person name="Herman A."/>
            <person name="Mangelson H."/>
            <person name="Liachko I."/>
            <person name="Sullivan S."/>
            <person name="Sone E.D."/>
            <person name="Koren S."/>
            <person name="Silverstein K.A.T."/>
            <person name="Beckman K.B."/>
            <person name="Gohl D.M."/>
        </authorList>
    </citation>
    <scope>NUCLEOTIDE SEQUENCE</scope>
    <source>
        <strain evidence="10">Duluth1</strain>
        <tissue evidence="10">Whole animal</tissue>
    </source>
</reference>
<proteinExistence type="inferred from homology"/>
<keyword evidence="11" id="KW-1185">Reference proteome</keyword>
<keyword evidence="2 6" id="KW-0507">mRNA processing</keyword>
<feature type="domain" description="Clp1 P-loop" evidence="9">
    <location>
        <begin position="92"/>
        <end position="278"/>
    </location>
</feature>
<dbReference type="Pfam" id="PF06807">
    <property type="entry name" value="Clp1"/>
    <property type="match status" value="1"/>
</dbReference>
<feature type="binding site" evidence="6">
    <location>
        <begin position="95"/>
        <end position="100"/>
    </location>
    <ligand>
        <name>ATP</name>
        <dbReference type="ChEBI" id="CHEBI:30616"/>
    </ligand>
</feature>
<evidence type="ECO:0000256" key="4">
    <source>
        <dbReference type="ARBA" id="ARBA00022840"/>
    </source>
</evidence>
<dbReference type="InterPro" id="IPR045116">
    <property type="entry name" value="Clp1/Grc3"/>
</dbReference>
<dbReference type="EMBL" id="JAIWYP010000014">
    <property type="protein sequence ID" value="KAH3711010.1"/>
    <property type="molecule type" value="Genomic_DNA"/>
</dbReference>
<dbReference type="InterPro" id="IPR010655">
    <property type="entry name" value="Clp1_C"/>
</dbReference>
<dbReference type="InterPro" id="IPR028606">
    <property type="entry name" value="Clp1"/>
</dbReference>
<evidence type="ECO:0000259" key="7">
    <source>
        <dbReference type="Pfam" id="PF06807"/>
    </source>
</evidence>
<accession>A0A9D3Z5J6</accession>
<keyword evidence="3 6" id="KW-0547">Nucleotide-binding</keyword>
<dbReference type="InterPro" id="IPR032324">
    <property type="entry name" value="Clp1_N"/>
</dbReference>
<feature type="domain" description="Clp1 C-terminal" evidence="7">
    <location>
        <begin position="283"/>
        <end position="394"/>
    </location>
</feature>
<comment type="similarity">
    <text evidence="6">Belongs to the Clp1 family. Clp1 subfamily.</text>
</comment>
<dbReference type="GO" id="GO:0005849">
    <property type="term" value="C:mRNA cleavage factor complex"/>
    <property type="evidence" value="ECO:0007669"/>
    <property type="project" value="InterPro"/>
</dbReference>
<evidence type="ECO:0000256" key="1">
    <source>
        <dbReference type="ARBA" id="ARBA00004123"/>
    </source>
</evidence>
<dbReference type="Gene3D" id="2.40.30.330">
    <property type="entry name" value="Pre-mRNA cleavage complex subunit Clp1, C-terminal domain"/>
    <property type="match status" value="1"/>
</dbReference>
<dbReference type="FunFam" id="3.40.50.300:FF:000454">
    <property type="entry name" value="Protein CLP1 homolog"/>
    <property type="match status" value="1"/>
</dbReference>
<evidence type="ECO:0000259" key="9">
    <source>
        <dbReference type="Pfam" id="PF16575"/>
    </source>
</evidence>
<dbReference type="HAMAP" id="MF_03035">
    <property type="entry name" value="Clp1"/>
    <property type="match status" value="1"/>
</dbReference>
<dbReference type="GO" id="GO:0006388">
    <property type="term" value="P:tRNA splicing, via endonucleolytic cleavage and ligation"/>
    <property type="evidence" value="ECO:0007669"/>
    <property type="project" value="TreeGrafter"/>
</dbReference>
<organism evidence="10 11">
    <name type="scientific">Dreissena polymorpha</name>
    <name type="common">Zebra mussel</name>
    <name type="synonym">Mytilus polymorpha</name>
    <dbReference type="NCBI Taxonomy" id="45954"/>
    <lineage>
        <taxon>Eukaryota</taxon>
        <taxon>Metazoa</taxon>
        <taxon>Spiralia</taxon>
        <taxon>Lophotrochozoa</taxon>
        <taxon>Mollusca</taxon>
        <taxon>Bivalvia</taxon>
        <taxon>Autobranchia</taxon>
        <taxon>Heteroconchia</taxon>
        <taxon>Euheterodonta</taxon>
        <taxon>Imparidentia</taxon>
        <taxon>Neoheterodontei</taxon>
        <taxon>Myida</taxon>
        <taxon>Dreissenoidea</taxon>
        <taxon>Dreissenidae</taxon>
        <taxon>Dreissena</taxon>
    </lineage>
</organism>
<feature type="domain" description="Clp1 N-terminal" evidence="8">
    <location>
        <begin position="13"/>
        <end position="49"/>
    </location>
</feature>
<dbReference type="SUPFAM" id="SSF52540">
    <property type="entry name" value="P-loop containing nucleoside triphosphate hydrolases"/>
    <property type="match status" value="2"/>
</dbReference>
<keyword evidence="4 6" id="KW-0067">ATP-binding</keyword>
<sequence>MTEKEQGVEDFQLVKESELRFEVESKSKVTLELVSGKAEIFGSELAIGKTEVAYISQETPMVVYLNTHVALEQMRMKSEEDTSRGPRIMICGPTDVGKSTLCNLLLNYGVRLGRAPMLVDLDVGQGQVSIPCTMGAFTVERPSDLEEGFSQSAPIVFHFGHTSPTKNLTLYNLLVARVADVINMKCDTFKKVNHSGVIINTGGWVRGSGYDSLKHTAGSFEVDIIAILDQERLYTEMKRDMPDFVQIILLPKSGGVVERSSNQRSDARDSAIRNYFYGPKNTLFPHTFEVKCSEIKIYKIGAPSLPDSCLPLGMKPQDNKTKLVPLLPSTSLLHHVYSVSSAESAEENVIEANVIGFVVFTEYHQDRNSFTVLSPAPHPLPRPILLQTELQFMDIH</sequence>
<dbReference type="PANTHER" id="PTHR12755">
    <property type="entry name" value="CLEAVAGE/POLYADENYLATION FACTOR IA SUBUNIT CLP1P"/>
    <property type="match status" value="1"/>
</dbReference>